<evidence type="ECO:0000313" key="4">
    <source>
        <dbReference type="Proteomes" id="UP000066480"/>
    </source>
</evidence>
<dbReference type="Pfam" id="PF04203">
    <property type="entry name" value="Sortase"/>
    <property type="match status" value="1"/>
</dbReference>
<evidence type="ECO:0000256" key="2">
    <source>
        <dbReference type="SAM" id="MobiDB-lite"/>
    </source>
</evidence>
<keyword evidence="1" id="KW-0378">Hydrolase</keyword>
<sequence>MKPDGNGTGVNGATRGATDGGAATSGKPVAGAPTRLSMPTIGFNRSLASLGVNGRGEISPPAGVAQWYNKSVKPGQTGISVIAGHVMYDGPDVFYKLDKLSVGDVVTVGFGNGAQKKFKVYDEASIDKKKLQTDARVWGTSSKPVLALITCDASSQVVGNHHVDNYVVWASPV</sequence>
<reference evidence="3 4" key="1">
    <citation type="submission" date="2015-03" db="EMBL/GenBank/DDBJ databases">
        <title>Luteipulveratus halotolerans sp. nov., a novel actinobacterium (Dermacoccaceae) from Sarawak, Malaysia.</title>
        <authorList>
            <person name="Juboi H."/>
            <person name="Basik A."/>
            <person name="Shamsul S.S."/>
            <person name="Arnold P."/>
            <person name="Schmitt E.K."/>
            <person name="Sanglier J.-J."/>
            <person name="Yeo T."/>
        </authorList>
    </citation>
    <scope>NUCLEOTIDE SEQUENCE [LARGE SCALE GENOMIC DNA]</scope>
    <source>
        <strain evidence="3 4">MN07-A0370</strain>
    </source>
</reference>
<dbReference type="InterPro" id="IPR042001">
    <property type="entry name" value="Sortase_F"/>
</dbReference>
<feature type="compositionally biased region" description="Gly residues" evidence="2">
    <location>
        <begin position="1"/>
        <end position="10"/>
    </location>
</feature>
<keyword evidence="4" id="KW-1185">Reference proteome</keyword>
<dbReference type="InterPro" id="IPR023365">
    <property type="entry name" value="Sortase_dom-sf"/>
</dbReference>
<proteinExistence type="predicted"/>
<dbReference type="KEGG" id="lmoi:VV02_19005"/>
<gene>
    <name evidence="3" type="ORF">VV02_19005</name>
</gene>
<dbReference type="InterPro" id="IPR005754">
    <property type="entry name" value="Sortase"/>
</dbReference>
<evidence type="ECO:0000256" key="1">
    <source>
        <dbReference type="ARBA" id="ARBA00022801"/>
    </source>
</evidence>
<dbReference type="CDD" id="cd05829">
    <property type="entry name" value="Sortase_F"/>
    <property type="match status" value="1"/>
</dbReference>
<dbReference type="Gene3D" id="2.40.260.10">
    <property type="entry name" value="Sortase"/>
    <property type="match status" value="1"/>
</dbReference>
<accession>A0A0K1JRA8</accession>
<protein>
    <submittedName>
        <fullName evidence="3">Sortase</fullName>
    </submittedName>
</protein>
<name>A0A0K1JRA8_9MICO</name>
<evidence type="ECO:0000313" key="3">
    <source>
        <dbReference type="EMBL" id="AKU19100.1"/>
    </source>
</evidence>
<organism evidence="3 4">
    <name type="scientific">Luteipulveratus mongoliensis</name>
    <dbReference type="NCBI Taxonomy" id="571913"/>
    <lineage>
        <taxon>Bacteria</taxon>
        <taxon>Bacillati</taxon>
        <taxon>Actinomycetota</taxon>
        <taxon>Actinomycetes</taxon>
        <taxon>Micrococcales</taxon>
        <taxon>Dermacoccaceae</taxon>
        <taxon>Luteipulveratus</taxon>
    </lineage>
</organism>
<feature type="region of interest" description="Disordered" evidence="2">
    <location>
        <begin position="1"/>
        <end position="37"/>
    </location>
</feature>
<dbReference type="OrthoDB" id="5146456at2"/>
<feature type="compositionally biased region" description="Low complexity" evidence="2">
    <location>
        <begin position="12"/>
        <end position="24"/>
    </location>
</feature>
<dbReference type="AlphaFoldDB" id="A0A0K1JRA8"/>
<dbReference type="STRING" id="571913.VV02_19005"/>
<dbReference type="EMBL" id="CP011112">
    <property type="protein sequence ID" value="AKU19100.1"/>
    <property type="molecule type" value="Genomic_DNA"/>
</dbReference>
<dbReference type="SUPFAM" id="SSF63817">
    <property type="entry name" value="Sortase"/>
    <property type="match status" value="1"/>
</dbReference>
<dbReference type="Proteomes" id="UP000066480">
    <property type="component" value="Chromosome"/>
</dbReference>
<dbReference type="GO" id="GO:0016787">
    <property type="term" value="F:hydrolase activity"/>
    <property type="evidence" value="ECO:0007669"/>
    <property type="project" value="UniProtKB-KW"/>
</dbReference>